<dbReference type="PROSITE" id="PS50026">
    <property type="entry name" value="EGF_3"/>
    <property type="match status" value="1"/>
</dbReference>
<dbReference type="GO" id="GO:0005886">
    <property type="term" value="C:plasma membrane"/>
    <property type="evidence" value="ECO:0007669"/>
    <property type="project" value="UniProtKB-ARBA"/>
</dbReference>
<keyword evidence="5 7" id="KW-1015">Disulfide bond</keyword>
<evidence type="ECO:0000256" key="4">
    <source>
        <dbReference type="ARBA" id="ARBA00023136"/>
    </source>
</evidence>
<accession>A0A9Q0MGV7</accession>
<keyword evidence="4 10" id="KW-0472">Membrane</keyword>
<evidence type="ECO:0000313" key="14">
    <source>
        <dbReference type="EMBL" id="KAJ6224192.1"/>
    </source>
</evidence>
<evidence type="ECO:0000256" key="2">
    <source>
        <dbReference type="ARBA" id="ARBA00022692"/>
    </source>
</evidence>
<feature type="compositionally biased region" description="Gly residues" evidence="9">
    <location>
        <begin position="1439"/>
        <end position="1449"/>
    </location>
</feature>
<evidence type="ECO:0000256" key="8">
    <source>
        <dbReference type="PROSITE-ProRule" id="PRU00276"/>
    </source>
</evidence>
<keyword evidence="8" id="KW-0479">Metal-binding</keyword>
<feature type="binding site" evidence="8">
    <location>
        <position position="591"/>
    </location>
    <ligand>
        <name>Zn(2+)</name>
        <dbReference type="ChEBI" id="CHEBI:29105"/>
        <note>catalytic</note>
    </ligand>
</feature>
<dbReference type="FunFam" id="3.40.390.10:FF:000002">
    <property type="entry name" value="Disintegrin and metalloproteinase domain-containing protein 22"/>
    <property type="match status" value="1"/>
</dbReference>
<feature type="compositionally biased region" description="Polar residues" evidence="9">
    <location>
        <begin position="1587"/>
        <end position="1604"/>
    </location>
</feature>
<keyword evidence="7" id="KW-0245">EGF-like domain</keyword>
<dbReference type="PANTHER" id="PTHR11905:SF237">
    <property type="entry name" value="MIND-MELD, ISOFORM J"/>
    <property type="match status" value="1"/>
</dbReference>
<feature type="region of interest" description="Disordered" evidence="9">
    <location>
        <begin position="1436"/>
        <end position="1463"/>
    </location>
</feature>
<dbReference type="Pfam" id="PF01421">
    <property type="entry name" value="Reprolysin"/>
    <property type="match status" value="1"/>
</dbReference>
<feature type="region of interest" description="Disordered" evidence="9">
    <location>
        <begin position="1299"/>
        <end position="1364"/>
    </location>
</feature>
<dbReference type="PROSITE" id="PS50215">
    <property type="entry name" value="ADAM_MEPRO"/>
    <property type="match status" value="1"/>
</dbReference>
<evidence type="ECO:0000256" key="10">
    <source>
        <dbReference type="SAM" id="Phobius"/>
    </source>
</evidence>
<dbReference type="Pfam" id="PF07974">
    <property type="entry name" value="EGF_2"/>
    <property type="match status" value="1"/>
</dbReference>
<dbReference type="Gene3D" id="3.40.390.10">
    <property type="entry name" value="Collagenase (Catalytic Domain)"/>
    <property type="match status" value="1"/>
</dbReference>
<feature type="disulfide bond" evidence="6">
    <location>
        <begin position="752"/>
        <end position="772"/>
    </location>
</feature>
<feature type="compositionally biased region" description="Low complexity" evidence="9">
    <location>
        <begin position="1150"/>
        <end position="1162"/>
    </location>
</feature>
<evidence type="ECO:0000256" key="6">
    <source>
        <dbReference type="PROSITE-ProRule" id="PRU00068"/>
    </source>
</evidence>
<evidence type="ECO:0000259" key="11">
    <source>
        <dbReference type="PROSITE" id="PS50026"/>
    </source>
</evidence>
<organism evidence="14 15">
    <name type="scientific">Blomia tropicalis</name>
    <name type="common">Mite</name>
    <dbReference type="NCBI Taxonomy" id="40697"/>
    <lineage>
        <taxon>Eukaryota</taxon>
        <taxon>Metazoa</taxon>
        <taxon>Ecdysozoa</taxon>
        <taxon>Arthropoda</taxon>
        <taxon>Chelicerata</taxon>
        <taxon>Arachnida</taxon>
        <taxon>Acari</taxon>
        <taxon>Acariformes</taxon>
        <taxon>Sarcoptiformes</taxon>
        <taxon>Astigmata</taxon>
        <taxon>Glycyphagoidea</taxon>
        <taxon>Echimyopodidae</taxon>
        <taxon>Blomia</taxon>
    </lineage>
</organism>
<feature type="region of interest" description="Disordered" evidence="9">
    <location>
        <begin position="1698"/>
        <end position="1756"/>
    </location>
</feature>
<dbReference type="GO" id="GO:0004222">
    <property type="term" value="F:metalloendopeptidase activity"/>
    <property type="evidence" value="ECO:0007669"/>
    <property type="project" value="InterPro"/>
</dbReference>
<feature type="domain" description="Disintegrin" evidence="12">
    <location>
        <begin position="669"/>
        <end position="780"/>
    </location>
</feature>
<keyword evidence="15" id="KW-1185">Reference proteome</keyword>
<dbReference type="PROSITE" id="PS00022">
    <property type="entry name" value="EGF_1"/>
    <property type="match status" value="1"/>
</dbReference>
<feature type="disulfide bond" evidence="7">
    <location>
        <begin position="954"/>
        <end position="963"/>
    </location>
</feature>
<dbReference type="Gene3D" id="2.10.25.10">
    <property type="entry name" value="Laminin"/>
    <property type="match status" value="1"/>
</dbReference>
<evidence type="ECO:0000256" key="9">
    <source>
        <dbReference type="SAM" id="MobiDB-lite"/>
    </source>
</evidence>
<dbReference type="OMA" id="QEYENCY"/>
<dbReference type="PANTHER" id="PTHR11905">
    <property type="entry name" value="ADAM A DISINTEGRIN AND METALLOPROTEASE DOMAIN"/>
    <property type="match status" value="1"/>
</dbReference>
<feature type="compositionally biased region" description="Polar residues" evidence="9">
    <location>
        <begin position="1178"/>
        <end position="1190"/>
    </location>
</feature>
<dbReference type="GO" id="GO:0006508">
    <property type="term" value="P:proteolysis"/>
    <property type="evidence" value="ECO:0007669"/>
    <property type="project" value="InterPro"/>
</dbReference>
<dbReference type="GO" id="GO:0046872">
    <property type="term" value="F:metal ion binding"/>
    <property type="evidence" value="ECO:0007669"/>
    <property type="project" value="UniProtKB-KW"/>
</dbReference>
<dbReference type="SUPFAM" id="SSF55486">
    <property type="entry name" value="Metalloproteases ('zincins'), catalytic domain"/>
    <property type="match status" value="1"/>
</dbReference>
<feature type="binding site" evidence="8">
    <location>
        <position position="595"/>
    </location>
    <ligand>
        <name>Zn(2+)</name>
        <dbReference type="ChEBI" id="CHEBI:29105"/>
        <note>catalytic</note>
    </ligand>
</feature>
<dbReference type="PROSITE" id="PS01186">
    <property type="entry name" value="EGF_2"/>
    <property type="match status" value="1"/>
</dbReference>
<dbReference type="PROSITE" id="PS50214">
    <property type="entry name" value="DISINTEGRIN_2"/>
    <property type="match status" value="1"/>
</dbReference>
<feature type="region of interest" description="Disordered" evidence="9">
    <location>
        <begin position="1145"/>
        <end position="1211"/>
    </location>
</feature>
<comment type="subcellular location">
    <subcellularLocation>
        <location evidence="1">Membrane</location>
        <topology evidence="1">Single-pass membrane protein</topology>
    </subcellularLocation>
</comment>
<evidence type="ECO:0000313" key="15">
    <source>
        <dbReference type="Proteomes" id="UP001142055"/>
    </source>
</evidence>
<feature type="domain" description="EGF-like" evidence="11">
    <location>
        <begin position="927"/>
        <end position="964"/>
    </location>
</feature>
<dbReference type="InterPro" id="IPR001590">
    <property type="entry name" value="Peptidase_M12B"/>
</dbReference>
<dbReference type="SMART" id="SM00608">
    <property type="entry name" value="ACR"/>
    <property type="match status" value="1"/>
</dbReference>
<dbReference type="SUPFAM" id="SSF57552">
    <property type="entry name" value="Blood coagulation inhibitor (disintegrin)"/>
    <property type="match status" value="1"/>
</dbReference>
<feature type="compositionally biased region" description="Low complexity" evidence="9">
    <location>
        <begin position="1544"/>
        <end position="1559"/>
    </location>
</feature>
<evidence type="ECO:0000256" key="1">
    <source>
        <dbReference type="ARBA" id="ARBA00004167"/>
    </source>
</evidence>
<dbReference type="Proteomes" id="UP001142055">
    <property type="component" value="Chromosome 1"/>
</dbReference>
<name>A0A9Q0MGV7_BLOTA</name>
<dbReference type="CDD" id="cd04269">
    <property type="entry name" value="ZnMc_adamalysin_II_like"/>
    <property type="match status" value="1"/>
</dbReference>
<reference evidence="14" key="1">
    <citation type="submission" date="2022-12" db="EMBL/GenBank/DDBJ databases">
        <title>Genome assemblies of Blomia tropicalis.</title>
        <authorList>
            <person name="Cui Y."/>
        </authorList>
    </citation>
    <scope>NUCLEOTIDE SEQUENCE</scope>
    <source>
        <tissue evidence="14">Adult mites</tissue>
    </source>
</reference>
<dbReference type="Gene3D" id="4.10.70.10">
    <property type="entry name" value="Disintegrin domain"/>
    <property type="match status" value="1"/>
</dbReference>
<dbReference type="InterPro" id="IPR013111">
    <property type="entry name" value="EGF_extracell"/>
</dbReference>
<keyword evidence="8" id="KW-0862">Zinc</keyword>
<dbReference type="Pfam" id="PF01562">
    <property type="entry name" value="Pep_M12B_propep"/>
    <property type="match status" value="1"/>
</dbReference>
<dbReference type="InterPro" id="IPR036436">
    <property type="entry name" value="Disintegrin_dom_sf"/>
</dbReference>
<evidence type="ECO:0000259" key="12">
    <source>
        <dbReference type="PROSITE" id="PS50214"/>
    </source>
</evidence>
<feature type="compositionally biased region" description="Low complexity" evidence="9">
    <location>
        <begin position="1698"/>
        <end position="1728"/>
    </location>
</feature>
<sequence length="1756" mass="193768">MERQQPNASTRLDRVLDRSNCNASNVVHHHHHHHRNRAINYLLLHLIITLFDWFRCRCRRLYATFETNSESKFAIIVGRCIGRHLVYRLRSLAAAADDNNIKIDKIIRPFGPYSSRCRRLLSSLTIAAFLCSLSLLSTTTTVTASIVGSTHYSVCLFATGKYFDNFRDDFVDDHRPSAEAERLKRVYPENERLISSIPSRFYEVIYPVQVRHHQKMGISTRDSTANKTQVDRHYQQTSLLIKAFSYKFRLDLELNSHLLAPNLVQKHLLPEGAQHISTQEYENCYYHGTIRDYPGALAAFSTCNGISGVIHLQNETFVIHPFYGGDLSRRHPHVIYRYVGAETRPKHTCGNTRMHEWGFKQYRKRPPHSVALKAVMPEELQHAAASIMAAAAAATTISSLSSTSSSTTSSIFSSHSTILSSSTLSMSKSKYSSSPISSLVNNHSRMMKRDVRAVDKFIELAIVLDQSMFAERNNSLNNVVSDALQIINCVDVYFRLINTRVSVVYVETWAHGNQIDVRDDVRQTLLNFMEYASRKLYKVTMDAAHLLVGRQFRAGEVGMAVPDSICTAKAVGVSQDANIYEPHLTASSVTHMLGHNIGMGHDEDGKDSSNIATCKCNDWWGCIMAKNILNEDRIQPYHFSKCSLDDYNNALQIGHGICLFNKPNQLEDFRSCGNGIIEDEEECDCGSFQDCLEKDPCCDPITCKLRVEAECSTGSCCVNFRFDYLATMANWLNTHKHIQKQCRELKTAGHICRTSAGECDLPERCDGKNGECPPDVYKRNGQTCKDGLGFCFNGECPTLEHQCSVIWGENSRASESICYKQFNAQGTIRGNCGVDPNGNHVKCSEENIMCGSLQCQFGNQIPLFKVKNQEYSRTMVYTAGSEYECKVARGSIRKDIDNMGLIQDGTKCSENKICMNQTCAAIDLVIDREACLTSNSGEICSGHGLCSNQNTCACDKGWVGPDCGMRLTDTEVSDIAEDEKSILGKLGKSSFGNKPTKLIPTINPIELDTLPPVPKGDAKPVDPIIDVDMTPQIKDYDSEKRSLSAAQLVMILVSIVGGVFIFFALLAMCYRRRSLMPEKSERSLIKKQQQMAANASRGFPPGFDADHHSSGGIGGVVGAAGTGNNSLSRIITFGSMPSYRDEKMIEMKHQQQQQQQQQKQQNLPPPPPSISAPVPSQHQASQTPTLSAQHHTGLYGKDNRKDSATSPVDPALMDQDDELLLMDDEPTRFIELSPNNLPKLSVKEKLLAAAAAAAGNQQHNRWASMLSQTIPLDIGGSANTVTTSASTTVTTPLLQEDGSIHHSRHSLHRQSSQAQQRQHHQKSLECIRSAPGSGTGSGGGPGSGEGSGPASLGRQTPNDLSKKTFLDSDYGGLLKINEHFQNASTSDPHLMSNANASTIKIRNLAHLLQQLDELGQPIVANNSDDVRMTESDQDRHLYVGGGSHHGSGSGRSQQSNDQRTNRSMCGRHQVVPTLSLDSQLVEQDLAYLLAGTPPADLQSFRRPRPTIGNANRIITGTNQRNAHSGPLGNMLNPYPTPTSSYFTTLPPLSPSTTTSTTSTAREGHEDEAEEYDYEENGSAFDSDLNADLNSYSGPNGSQNSGCQLTRSANEVDPQINNILESKEELYLIDKLQLNQFALDEVSEDEILSVTSNNNNNNNDNQNNNNQISLSSSTSTSCCSSSTTPASCCATDEKQQQQQQKPIQQPTKCLIQSSSNSSQSSSVGVTSSSDQIGHTTPEAIKLYRKHRPSTQYQEYKV</sequence>
<comment type="caution">
    <text evidence="14">The sequence shown here is derived from an EMBL/GenBank/DDBJ whole genome shotgun (WGS) entry which is preliminary data.</text>
</comment>
<keyword evidence="2 10" id="KW-0812">Transmembrane</keyword>
<feature type="domain" description="Peptidase M12B" evidence="13">
    <location>
        <begin position="456"/>
        <end position="663"/>
    </location>
</feature>
<dbReference type="InterPro" id="IPR006586">
    <property type="entry name" value="ADAM_Cys-rich"/>
</dbReference>
<keyword evidence="3 10" id="KW-1133">Transmembrane helix</keyword>
<dbReference type="Pfam" id="PF08516">
    <property type="entry name" value="ADAM_CR"/>
    <property type="match status" value="1"/>
</dbReference>
<evidence type="ECO:0000259" key="13">
    <source>
        <dbReference type="PROSITE" id="PS50215"/>
    </source>
</evidence>
<evidence type="ECO:0000256" key="7">
    <source>
        <dbReference type="PROSITE-ProRule" id="PRU00076"/>
    </source>
</evidence>
<protein>
    <submittedName>
        <fullName evidence="14">Uncharacterized protein</fullName>
    </submittedName>
</protein>
<gene>
    <name evidence="14" type="ORF">RDWZM_002737</name>
</gene>
<feature type="compositionally biased region" description="Gly residues" evidence="9">
    <location>
        <begin position="1333"/>
        <end position="1347"/>
    </location>
</feature>
<proteinExistence type="predicted"/>
<feature type="compositionally biased region" description="Acidic residues" evidence="9">
    <location>
        <begin position="1565"/>
        <end position="1575"/>
    </location>
</feature>
<evidence type="ECO:0000256" key="3">
    <source>
        <dbReference type="ARBA" id="ARBA00022989"/>
    </source>
</evidence>
<dbReference type="SMART" id="SM00050">
    <property type="entry name" value="DISIN"/>
    <property type="match status" value="1"/>
</dbReference>
<dbReference type="InterPro" id="IPR001762">
    <property type="entry name" value="Disintegrin_dom"/>
</dbReference>
<feature type="transmembrane region" description="Helical" evidence="10">
    <location>
        <begin position="1048"/>
        <end position="1070"/>
    </location>
</feature>
<feature type="binding site" evidence="8">
    <location>
        <position position="601"/>
    </location>
    <ligand>
        <name>Zn(2+)</name>
        <dbReference type="ChEBI" id="CHEBI:29105"/>
        <note>catalytic</note>
    </ligand>
</feature>
<comment type="caution">
    <text evidence="7">Lacks conserved residue(s) required for the propagation of feature annotation.</text>
</comment>
<feature type="region of interest" description="Disordered" evidence="9">
    <location>
        <begin position="1649"/>
        <end position="1669"/>
    </location>
</feature>
<evidence type="ECO:0000256" key="5">
    <source>
        <dbReference type="ARBA" id="ARBA00023157"/>
    </source>
</evidence>
<dbReference type="EMBL" id="JAPWDV010000001">
    <property type="protein sequence ID" value="KAJ6224192.1"/>
    <property type="molecule type" value="Genomic_DNA"/>
</dbReference>
<dbReference type="InterPro" id="IPR000742">
    <property type="entry name" value="EGF"/>
</dbReference>
<feature type="region of interest" description="Disordered" evidence="9">
    <location>
        <begin position="1081"/>
        <end position="1107"/>
    </location>
</feature>
<dbReference type="InterPro" id="IPR024079">
    <property type="entry name" value="MetalloPept_cat_dom_sf"/>
</dbReference>
<dbReference type="InterPro" id="IPR002870">
    <property type="entry name" value="Peptidase_M12B_N"/>
</dbReference>
<dbReference type="InterPro" id="IPR034027">
    <property type="entry name" value="Reprolysin_adamalysin"/>
</dbReference>
<feature type="region of interest" description="Disordered" evidence="9">
    <location>
        <begin position="1544"/>
        <end position="1604"/>
    </location>
</feature>